<evidence type="ECO:0000313" key="1">
    <source>
        <dbReference type="EMBL" id="EMB33798.1"/>
    </source>
</evidence>
<dbReference type="InterPro" id="IPR045441">
    <property type="entry name" value="DUF6506"/>
</dbReference>
<dbReference type="PATRIC" id="fig|999432.5.peg.1227"/>
<name>A0A0E2E6Q7_TREDN</name>
<reference evidence="1" key="1">
    <citation type="submission" date="2012-01" db="EMBL/GenBank/DDBJ databases">
        <title>The Genome Sequence of Treponema denticola H-22.</title>
        <authorList>
            <consortium name="The Broad Institute Genome Sequencing Platform"/>
            <person name="Earl A."/>
            <person name="Ward D."/>
            <person name="Feldgarden M."/>
            <person name="Gevers D."/>
            <person name="Blanton J.M."/>
            <person name="Fenno C.J."/>
            <person name="Baranova O.V."/>
            <person name="Mathney J."/>
            <person name="Dewhirst F.E."/>
            <person name="Izard J."/>
            <person name="Young S.K."/>
            <person name="Zeng Q."/>
            <person name="Gargeya S."/>
            <person name="Fitzgerald M."/>
            <person name="Haas B."/>
            <person name="Abouelleil A."/>
            <person name="Alvarado L."/>
            <person name="Arachchi H.M."/>
            <person name="Berlin A."/>
            <person name="Chapman S.B."/>
            <person name="Gearin G."/>
            <person name="Goldberg J."/>
            <person name="Griggs A."/>
            <person name="Gujja S."/>
            <person name="Hansen M."/>
            <person name="Heiman D."/>
            <person name="Howarth C."/>
            <person name="Larimer J."/>
            <person name="Lui A."/>
            <person name="MacDonald P.J.P."/>
            <person name="McCowen C."/>
            <person name="Montmayeur A."/>
            <person name="Murphy C."/>
            <person name="Neiman D."/>
            <person name="Pearson M."/>
            <person name="Priest M."/>
            <person name="Roberts A."/>
            <person name="Saif S."/>
            <person name="Shea T."/>
            <person name="Sisk P."/>
            <person name="Stolte C."/>
            <person name="Sykes S."/>
            <person name="Wortman J."/>
            <person name="Nusbaum C."/>
            <person name="Birren B."/>
        </authorList>
    </citation>
    <scope>NUCLEOTIDE SEQUENCE [LARGE SCALE GENOMIC DNA]</scope>
    <source>
        <strain evidence="1">H-22</strain>
    </source>
</reference>
<dbReference type="EMBL" id="AGDV01000010">
    <property type="protein sequence ID" value="EMB33798.1"/>
    <property type="molecule type" value="Genomic_DNA"/>
</dbReference>
<proteinExistence type="predicted"/>
<organism evidence="1">
    <name type="scientific">Treponema denticola H-22</name>
    <dbReference type="NCBI Taxonomy" id="999432"/>
    <lineage>
        <taxon>Bacteria</taxon>
        <taxon>Pseudomonadati</taxon>
        <taxon>Spirochaetota</taxon>
        <taxon>Spirochaetia</taxon>
        <taxon>Spirochaetales</taxon>
        <taxon>Treponemataceae</taxon>
        <taxon>Treponema</taxon>
    </lineage>
</organism>
<dbReference type="AlphaFoldDB" id="A0A0E2E6Q7"/>
<gene>
    <name evidence="1" type="ORF">HMPREF9726_01178</name>
</gene>
<sequence>MKFAFLILGDFNEKTDRALIHGGSAQIIGVADMEEAVHVAKELCTKGIGCIELCGAFGEKGARRIIEATGNTIPIGYITHLAEQDGVYKAAFSN</sequence>
<protein>
    <submittedName>
        <fullName evidence="1">Uncharacterized protein</fullName>
    </submittedName>
</protein>
<dbReference type="Pfam" id="PF20116">
    <property type="entry name" value="DUF6506"/>
    <property type="match status" value="1"/>
</dbReference>
<accession>A0A0E2E6Q7</accession>
<dbReference type="RefSeq" id="WP_002667429.1">
    <property type="nucleotide sequence ID" value="NZ_CM001795.1"/>
</dbReference>
<dbReference type="HOGENOM" id="CLU_148741_0_0_12"/>
<comment type="caution">
    <text evidence="1">The sequence shown here is derived from an EMBL/GenBank/DDBJ whole genome shotgun (WGS) entry which is preliminary data.</text>
</comment>
<dbReference type="Proteomes" id="UP000011705">
    <property type="component" value="Chromosome"/>
</dbReference>